<evidence type="ECO:0000256" key="1">
    <source>
        <dbReference type="ARBA" id="ARBA00004196"/>
    </source>
</evidence>
<evidence type="ECO:0000259" key="4">
    <source>
        <dbReference type="Pfam" id="PF13407"/>
    </source>
</evidence>
<organism evidence="5 6">
    <name type="scientific">Roseobacter insulae</name>
    <dbReference type="NCBI Taxonomy" id="2859783"/>
    <lineage>
        <taxon>Bacteria</taxon>
        <taxon>Pseudomonadati</taxon>
        <taxon>Pseudomonadota</taxon>
        <taxon>Alphaproteobacteria</taxon>
        <taxon>Rhodobacterales</taxon>
        <taxon>Roseobacteraceae</taxon>
        <taxon>Roseobacter</taxon>
    </lineage>
</organism>
<sequence>MKRGDCEGRAVVMQNETDFESQINAVEYVFTQCIDAIVVAPADCKTLVRPLKRAIEAGIFVVNFDVVLDEAARKQQGVELAFVGPDNRGGAKLAGDALGQVSRLTSSKATPVPTMPTSAAWVSKILLWNKSLSILTVERRIGRRKRQIRCFPRCSPRSWIPRAP</sequence>
<comment type="similarity">
    <text evidence="2">Belongs to the bacterial solute-binding protein 2 family.</text>
</comment>
<name>A0A9X1K434_9RHOB</name>
<dbReference type="EMBL" id="JAHXDN010000004">
    <property type="protein sequence ID" value="MBW4709302.1"/>
    <property type="molecule type" value="Genomic_DNA"/>
</dbReference>
<evidence type="ECO:0000313" key="6">
    <source>
        <dbReference type="Proteomes" id="UP001138661"/>
    </source>
</evidence>
<keyword evidence="3" id="KW-0732">Signal</keyword>
<keyword evidence="6" id="KW-1185">Reference proteome</keyword>
<gene>
    <name evidence="5" type="ORF">KX928_16035</name>
</gene>
<dbReference type="PANTHER" id="PTHR46847">
    <property type="entry name" value="D-ALLOSE-BINDING PERIPLASMIC PROTEIN-RELATED"/>
    <property type="match status" value="1"/>
</dbReference>
<reference evidence="5" key="1">
    <citation type="submission" date="2021-07" db="EMBL/GenBank/DDBJ databases">
        <title>Roseobacter insulae sp. nov., isolated from a tidal flat.</title>
        <authorList>
            <person name="Park S."/>
            <person name="Yoon J.-H."/>
        </authorList>
    </citation>
    <scope>NUCLEOTIDE SEQUENCE</scope>
    <source>
        <strain evidence="5">YSTF-M11</strain>
    </source>
</reference>
<evidence type="ECO:0000256" key="3">
    <source>
        <dbReference type="ARBA" id="ARBA00022729"/>
    </source>
</evidence>
<evidence type="ECO:0000313" key="5">
    <source>
        <dbReference type="EMBL" id="MBW4709302.1"/>
    </source>
</evidence>
<dbReference type="PANTHER" id="PTHR46847:SF1">
    <property type="entry name" value="D-ALLOSE-BINDING PERIPLASMIC PROTEIN-RELATED"/>
    <property type="match status" value="1"/>
</dbReference>
<comment type="caution">
    <text evidence="5">The sequence shown here is derived from an EMBL/GenBank/DDBJ whole genome shotgun (WGS) entry which is preliminary data.</text>
</comment>
<evidence type="ECO:0000256" key="2">
    <source>
        <dbReference type="ARBA" id="ARBA00007639"/>
    </source>
</evidence>
<dbReference type="Proteomes" id="UP001138661">
    <property type="component" value="Unassembled WGS sequence"/>
</dbReference>
<protein>
    <submittedName>
        <fullName evidence="5">Substrate-binding domain-containing protein</fullName>
    </submittedName>
</protein>
<proteinExistence type="inferred from homology"/>
<comment type="subcellular location">
    <subcellularLocation>
        <location evidence="1">Cell envelope</location>
    </subcellularLocation>
</comment>
<dbReference type="AlphaFoldDB" id="A0A9X1K434"/>
<dbReference type="Pfam" id="PF13407">
    <property type="entry name" value="Peripla_BP_4"/>
    <property type="match status" value="1"/>
</dbReference>
<dbReference type="GO" id="GO:0030313">
    <property type="term" value="C:cell envelope"/>
    <property type="evidence" value="ECO:0007669"/>
    <property type="project" value="UniProtKB-SubCell"/>
</dbReference>
<dbReference type="InterPro" id="IPR025997">
    <property type="entry name" value="SBP_2_dom"/>
</dbReference>
<feature type="domain" description="Periplasmic binding protein" evidence="4">
    <location>
        <begin position="13"/>
        <end position="100"/>
    </location>
</feature>
<accession>A0A9X1K434</accession>